<evidence type="ECO:0000313" key="1">
    <source>
        <dbReference type="EMBL" id="CAG8716943.1"/>
    </source>
</evidence>
<proteinExistence type="predicted"/>
<reference evidence="1" key="1">
    <citation type="submission" date="2021-06" db="EMBL/GenBank/DDBJ databases">
        <authorList>
            <person name="Kallberg Y."/>
            <person name="Tangrot J."/>
            <person name="Rosling A."/>
        </authorList>
    </citation>
    <scope>NUCLEOTIDE SEQUENCE</scope>
    <source>
        <strain evidence="1">FL966</strain>
    </source>
</reference>
<evidence type="ECO:0000313" key="2">
    <source>
        <dbReference type="Proteomes" id="UP000789759"/>
    </source>
</evidence>
<accession>A0A9N9I2P6</accession>
<gene>
    <name evidence="1" type="ORF">CPELLU_LOCUS12662</name>
</gene>
<dbReference type="EMBL" id="CAJVQA010012473">
    <property type="protein sequence ID" value="CAG8716943.1"/>
    <property type="molecule type" value="Genomic_DNA"/>
</dbReference>
<dbReference type="Proteomes" id="UP000789759">
    <property type="component" value="Unassembled WGS sequence"/>
</dbReference>
<dbReference type="OrthoDB" id="432234at2759"/>
<feature type="non-terminal residue" evidence="1">
    <location>
        <position position="125"/>
    </location>
</feature>
<sequence>MTQEQQLAHRRNKSEKRQACHKCQLATNNSNIIGKENTNRDEQINREDNINKKNEVSPACQLTDDDHNLLKKFHDAVAELKYNYCPICKEFFFSIPLNYKTGNCDRCSRDKLIQKRFSLENNKDS</sequence>
<name>A0A9N9I2P6_9GLOM</name>
<organism evidence="1 2">
    <name type="scientific">Cetraspora pellucida</name>
    <dbReference type="NCBI Taxonomy" id="1433469"/>
    <lineage>
        <taxon>Eukaryota</taxon>
        <taxon>Fungi</taxon>
        <taxon>Fungi incertae sedis</taxon>
        <taxon>Mucoromycota</taxon>
        <taxon>Glomeromycotina</taxon>
        <taxon>Glomeromycetes</taxon>
        <taxon>Diversisporales</taxon>
        <taxon>Gigasporaceae</taxon>
        <taxon>Cetraspora</taxon>
    </lineage>
</organism>
<dbReference type="AlphaFoldDB" id="A0A9N9I2P6"/>
<keyword evidence="2" id="KW-1185">Reference proteome</keyword>
<comment type="caution">
    <text evidence="1">The sequence shown here is derived from an EMBL/GenBank/DDBJ whole genome shotgun (WGS) entry which is preliminary data.</text>
</comment>
<protein>
    <submittedName>
        <fullName evidence="1">6638_t:CDS:1</fullName>
    </submittedName>
</protein>